<dbReference type="InterPro" id="IPR022837">
    <property type="entry name" value="MsrQ-like"/>
</dbReference>
<proteinExistence type="inferred from homology"/>
<protein>
    <recommendedName>
        <fullName evidence="9">Protein-methionine-sulfoxide reductase heme-binding subunit MsrQ</fullName>
    </recommendedName>
    <alternativeName>
        <fullName evidence="9">Flavocytochrome MsrQ</fullName>
    </alternativeName>
</protein>
<evidence type="ECO:0000256" key="7">
    <source>
        <dbReference type="ARBA" id="ARBA00023004"/>
    </source>
</evidence>
<evidence type="ECO:0000313" key="12">
    <source>
        <dbReference type="Proteomes" id="UP000004386"/>
    </source>
</evidence>
<accession>C4WGJ6</accession>
<feature type="domain" description="Ferric oxidoreductase" evidence="10">
    <location>
        <begin position="55"/>
        <end position="166"/>
    </location>
</feature>
<keyword evidence="8 9" id="KW-0472">Membrane</keyword>
<feature type="transmembrane region" description="Helical" evidence="9">
    <location>
        <begin position="87"/>
        <end position="105"/>
    </location>
</feature>
<comment type="cofactor">
    <cofactor evidence="9">
        <name>heme b</name>
        <dbReference type="ChEBI" id="CHEBI:60344"/>
    </cofactor>
    <text evidence="9">Binds 1 heme b (iron(II)-protoporphyrin IX) group per subunit.</text>
</comment>
<comment type="similarity">
    <text evidence="9">Belongs to the MsrQ family.</text>
</comment>
<keyword evidence="5 9" id="KW-0479">Metal-binding</keyword>
<keyword evidence="9" id="KW-0249">Electron transport</keyword>
<dbReference type="GO" id="GO:0030091">
    <property type="term" value="P:protein repair"/>
    <property type="evidence" value="ECO:0007669"/>
    <property type="project" value="UniProtKB-UniRule"/>
</dbReference>
<feature type="transmembrane region" description="Helical" evidence="9">
    <location>
        <begin position="21"/>
        <end position="38"/>
    </location>
</feature>
<comment type="subunit">
    <text evidence="9">Heterodimer of a catalytic subunit (MsrP) and a heme-binding subunit (MsrQ).</text>
</comment>
<dbReference type="RefSeq" id="WP_006467561.1">
    <property type="nucleotide sequence ID" value="NZ_ACQA01000001.1"/>
</dbReference>
<keyword evidence="9" id="KW-0285">Flavoprotein</keyword>
<evidence type="ECO:0000256" key="9">
    <source>
        <dbReference type="HAMAP-Rule" id="MF_01207"/>
    </source>
</evidence>
<feature type="transmembrane region" description="Helical" evidence="9">
    <location>
        <begin position="159"/>
        <end position="176"/>
    </location>
</feature>
<comment type="cofactor">
    <cofactor evidence="9">
        <name>FMN</name>
        <dbReference type="ChEBI" id="CHEBI:58210"/>
    </cofactor>
    <text evidence="9">Binds 1 FMN per subunit.</text>
</comment>
<gene>
    <name evidence="9" type="primary">msrQ</name>
    <name evidence="11" type="ORF">OINT_1001905</name>
</gene>
<feature type="transmembrane region" description="Helical" evidence="9">
    <location>
        <begin position="121"/>
        <end position="139"/>
    </location>
</feature>
<keyword evidence="7 9" id="KW-0408">Iron</keyword>
<dbReference type="Proteomes" id="UP000004386">
    <property type="component" value="Unassembled WGS sequence"/>
</dbReference>
<dbReference type="GO" id="GO:0016679">
    <property type="term" value="F:oxidoreductase activity, acting on diphenols and related substances as donors"/>
    <property type="evidence" value="ECO:0007669"/>
    <property type="project" value="TreeGrafter"/>
</dbReference>
<sequence>MAAATRTERKKTTRPGEWKIWLLYAVGFVPAVWTFYLGASGNLGADPVKTFEHTLGLWALRFLILTLMVTPIRDLTGIALLRYRRALGLLAFYYALMHFATYMLLDQGLNISAIVTDIVRRPFITIGMISLVLLVPLALTSNNWSIRKLGRRWNSLHKLVYVAIAGGAIHFIMSVKSWPAEPVIYAGIVGALLLWRLVRPHAPKPQACFPPAWRSNRGKEISRQREPFCKNSNIESKFRVPTLTPMT</sequence>
<evidence type="ECO:0000256" key="6">
    <source>
        <dbReference type="ARBA" id="ARBA00022989"/>
    </source>
</evidence>
<keyword evidence="3 9" id="KW-1003">Cell membrane</keyword>
<keyword evidence="4 9" id="KW-0812">Transmembrane</keyword>
<dbReference type="GO" id="GO:0009055">
    <property type="term" value="F:electron transfer activity"/>
    <property type="evidence" value="ECO:0007669"/>
    <property type="project" value="UniProtKB-UniRule"/>
</dbReference>
<dbReference type="HOGENOM" id="CLU_080662_2_0_5"/>
<keyword evidence="6 9" id="KW-1133">Transmembrane helix</keyword>
<dbReference type="NCBIfam" id="NF003833">
    <property type="entry name" value="PRK05419.1-5"/>
    <property type="match status" value="1"/>
</dbReference>
<feature type="transmembrane region" description="Helical" evidence="9">
    <location>
        <begin position="182"/>
        <end position="198"/>
    </location>
</feature>
<name>C4WGJ6_9HYPH</name>
<keyword evidence="9" id="KW-0349">Heme</keyword>
<dbReference type="PANTHER" id="PTHR36964">
    <property type="entry name" value="PROTEIN-METHIONINE-SULFOXIDE REDUCTASE HEME-BINDING SUBUNIT MSRQ"/>
    <property type="match status" value="1"/>
</dbReference>
<feature type="transmembrane region" description="Helical" evidence="9">
    <location>
        <begin position="58"/>
        <end position="75"/>
    </location>
</feature>
<organism evidence="11 12">
    <name type="scientific">Brucella intermedia LMG 3301</name>
    <dbReference type="NCBI Taxonomy" id="641118"/>
    <lineage>
        <taxon>Bacteria</taxon>
        <taxon>Pseudomonadati</taxon>
        <taxon>Pseudomonadota</taxon>
        <taxon>Alphaproteobacteria</taxon>
        <taxon>Hyphomicrobiales</taxon>
        <taxon>Brucellaceae</taxon>
        <taxon>Brucella/Ochrobactrum group</taxon>
        <taxon>Brucella</taxon>
    </lineage>
</organism>
<keyword evidence="2 9" id="KW-0813">Transport</keyword>
<dbReference type="HAMAP" id="MF_01207">
    <property type="entry name" value="MsrQ"/>
    <property type="match status" value="1"/>
</dbReference>
<keyword evidence="9" id="KW-0288">FMN</keyword>
<dbReference type="AlphaFoldDB" id="C4WGJ6"/>
<dbReference type="PANTHER" id="PTHR36964:SF1">
    <property type="entry name" value="PROTEIN-METHIONINE-SULFOXIDE REDUCTASE HEME-BINDING SUBUNIT MSRQ"/>
    <property type="match status" value="1"/>
</dbReference>
<evidence type="ECO:0000256" key="2">
    <source>
        <dbReference type="ARBA" id="ARBA00022448"/>
    </source>
</evidence>
<evidence type="ECO:0000256" key="8">
    <source>
        <dbReference type="ARBA" id="ARBA00023136"/>
    </source>
</evidence>
<dbReference type="GO" id="GO:0005886">
    <property type="term" value="C:plasma membrane"/>
    <property type="evidence" value="ECO:0007669"/>
    <property type="project" value="UniProtKB-SubCell"/>
</dbReference>
<evidence type="ECO:0000256" key="3">
    <source>
        <dbReference type="ARBA" id="ARBA00022475"/>
    </source>
</evidence>
<dbReference type="InterPro" id="IPR013130">
    <property type="entry name" value="Fe3_Rdtase_TM_dom"/>
</dbReference>
<evidence type="ECO:0000256" key="1">
    <source>
        <dbReference type="ARBA" id="ARBA00004141"/>
    </source>
</evidence>
<evidence type="ECO:0000256" key="5">
    <source>
        <dbReference type="ARBA" id="ARBA00022723"/>
    </source>
</evidence>
<dbReference type="Pfam" id="PF01794">
    <property type="entry name" value="Ferric_reduct"/>
    <property type="match status" value="1"/>
</dbReference>
<evidence type="ECO:0000256" key="4">
    <source>
        <dbReference type="ARBA" id="ARBA00022692"/>
    </source>
</evidence>
<evidence type="ECO:0000259" key="10">
    <source>
        <dbReference type="Pfam" id="PF01794"/>
    </source>
</evidence>
<evidence type="ECO:0000313" key="11">
    <source>
        <dbReference type="EMBL" id="EEQ96474.1"/>
    </source>
</evidence>
<dbReference type="GO" id="GO:0046872">
    <property type="term" value="F:metal ion binding"/>
    <property type="evidence" value="ECO:0007669"/>
    <property type="project" value="UniProtKB-KW"/>
</dbReference>
<reference evidence="11 12" key="1">
    <citation type="submission" date="2009-05" db="EMBL/GenBank/DDBJ databases">
        <authorList>
            <person name="Setubal J.C."/>
            <person name="Boyle S."/>
            <person name="Crasta O.R."/>
            <person name="Gillespie J.J."/>
            <person name="Kenyon R.W."/>
            <person name="Lu J."/>
            <person name="Mane S."/>
            <person name="Nagrani S."/>
            <person name="Shallom J.M."/>
            <person name="Shallom S."/>
            <person name="Shukla M."/>
            <person name="Snyder E.E."/>
            <person name="Sobral B.W."/>
            <person name="Wattam A.R."/>
            <person name="Will R."/>
            <person name="Williams K."/>
            <person name="Yoo H."/>
            <person name="Munk C."/>
            <person name="Tapia R."/>
            <person name="Green L."/>
            <person name="Rogers Y."/>
            <person name="Detter J.C."/>
            <person name="Bruce D."/>
            <person name="Brettin T.S."/>
            <person name="Tsolis R."/>
        </authorList>
    </citation>
    <scope>NUCLEOTIDE SEQUENCE [LARGE SCALE GENOMIC DNA]</scope>
    <source>
        <strain evidence="11 12">LMG 3301</strain>
    </source>
</reference>
<dbReference type="GO" id="GO:0020037">
    <property type="term" value="F:heme binding"/>
    <property type="evidence" value="ECO:0007669"/>
    <property type="project" value="UniProtKB-UniRule"/>
</dbReference>
<dbReference type="EMBL" id="ACQA01000001">
    <property type="protein sequence ID" value="EEQ96474.1"/>
    <property type="molecule type" value="Genomic_DNA"/>
</dbReference>
<dbReference type="GO" id="GO:0010181">
    <property type="term" value="F:FMN binding"/>
    <property type="evidence" value="ECO:0007669"/>
    <property type="project" value="UniProtKB-UniRule"/>
</dbReference>
<comment type="subcellular location">
    <subcellularLocation>
        <location evidence="9">Cell membrane</location>
        <topology evidence="9">Multi-pass membrane protein</topology>
    </subcellularLocation>
    <subcellularLocation>
        <location evidence="1">Membrane</location>
        <topology evidence="1">Multi-pass membrane protein</topology>
    </subcellularLocation>
</comment>
<comment type="caution">
    <text evidence="11">The sequence shown here is derived from an EMBL/GenBank/DDBJ whole genome shotgun (WGS) entry which is preliminary data.</text>
</comment>
<comment type="function">
    <text evidence="9">Part of the MsrPQ system that repairs oxidized periplasmic proteins containing methionine sulfoxide residues (Met-O), using respiratory chain electrons. Thus protects these proteins from oxidative-stress damage caused by reactive species of oxygen and chlorine generated by the host defense mechanisms. MsrPQ is essential for the maintenance of envelope integrity under bleach stress, rescuing a wide series of structurally unrelated periplasmic proteins from methionine oxidation. MsrQ provides electrons for reduction to the reductase catalytic subunit MsrP, using the quinone pool of the respiratory chain.</text>
</comment>